<evidence type="ECO:0000256" key="1">
    <source>
        <dbReference type="ARBA" id="ARBA00007727"/>
    </source>
</evidence>
<protein>
    <recommendedName>
        <fullName evidence="3">Trichome birefringence-like C-terminal domain-containing protein</fullName>
    </recommendedName>
</protein>
<feature type="transmembrane region" description="Helical" evidence="2">
    <location>
        <begin position="12"/>
        <end position="30"/>
    </location>
</feature>
<evidence type="ECO:0000256" key="2">
    <source>
        <dbReference type="SAM" id="Phobius"/>
    </source>
</evidence>
<keyword evidence="2" id="KW-0472">Membrane</keyword>
<dbReference type="EMBL" id="JAEPRD010000010">
    <property type="protein sequence ID" value="KAG2210864.1"/>
    <property type="molecule type" value="Genomic_DNA"/>
</dbReference>
<evidence type="ECO:0000313" key="4">
    <source>
        <dbReference type="EMBL" id="KAG2210864.1"/>
    </source>
</evidence>
<gene>
    <name evidence="4" type="ORF">INT47_000018</name>
</gene>
<comment type="similarity">
    <text evidence="1">Belongs to the PC-esterase family. TBL subfamily.</text>
</comment>
<name>A0A8H7VDV0_9FUNG</name>
<sequence length="404" mass="46213">MVVVPKDKKSLRYIYIATVFGCFVLWITVYTPALRPSLPLEDDYMTSSEEEYIPALEPKVIKSLCTPKTFNQGQWIYDPIEIESPLNQTQFAKAAGYHCMKKFAHRCFRKGGNEALRAKKIMDYRWQPDACSFLEMNVEQLADHFLQHPILFVGDSITQLQFESLGCLLGNQFPNRHPPKSTLNGGNSKIKVNELAASDRDTSSIAYIRSDYLIRLDDYKMISPFEEAGSQLGNGENYPWVHALDKFDYIVINTGPHWHPNLQWGPNQSEEELLAAFKHAMSVVLDFLKGKVKSHQKVWIRSTPYGHATCSQFKEPQANPLAPTGKTGEYEWHLFKAFDDIWEDLLSGLVKDERFNMLDISTLSNQRGDAHSKPDADCLHTCIPGPVDTWNKLLYHEIMKKFSI</sequence>
<keyword evidence="2" id="KW-0812">Transmembrane</keyword>
<dbReference type="InterPro" id="IPR026057">
    <property type="entry name" value="TBL_C"/>
</dbReference>
<dbReference type="PANTHER" id="PTHR32285">
    <property type="entry name" value="PROTEIN TRICHOME BIREFRINGENCE-LIKE 9-RELATED"/>
    <property type="match status" value="1"/>
</dbReference>
<evidence type="ECO:0000313" key="5">
    <source>
        <dbReference type="Proteomes" id="UP000603453"/>
    </source>
</evidence>
<dbReference type="Pfam" id="PF13839">
    <property type="entry name" value="PC-Esterase"/>
    <property type="match status" value="1"/>
</dbReference>
<feature type="domain" description="Trichome birefringence-like C-terminal" evidence="3">
    <location>
        <begin position="147"/>
        <end position="396"/>
    </location>
</feature>
<proteinExistence type="inferred from homology"/>
<keyword evidence="2" id="KW-1133">Transmembrane helix</keyword>
<dbReference type="AlphaFoldDB" id="A0A8H7VDV0"/>
<comment type="caution">
    <text evidence="4">The sequence shown here is derived from an EMBL/GenBank/DDBJ whole genome shotgun (WGS) entry which is preliminary data.</text>
</comment>
<accession>A0A8H7VDV0</accession>
<dbReference type="PANTHER" id="PTHR32285:SF48">
    <property type="entry name" value="PROTEIN TRICHOME BIREFRINGENCE-LIKE 19"/>
    <property type="match status" value="1"/>
</dbReference>
<keyword evidence="5" id="KW-1185">Reference proteome</keyword>
<dbReference type="OrthoDB" id="630188at2759"/>
<dbReference type="Proteomes" id="UP000603453">
    <property type="component" value="Unassembled WGS sequence"/>
</dbReference>
<reference evidence="4" key="1">
    <citation type="submission" date="2020-12" db="EMBL/GenBank/DDBJ databases">
        <title>Metabolic potential, ecology and presence of endohyphal bacteria is reflected in genomic diversity of Mucoromycotina.</title>
        <authorList>
            <person name="Muszewska A."/>
            <person name="Okrasinska A."/>
            <person name="Steczkiewicz K."/>
            <person name="Drgas O."/>
            <person name="Orlowska M."/>
            <person name="Perlinska-Lenart U."/>
            <person name="Aleksandrzak-Piekarczyk T."/>
            <person name="Szatraj K."/>
            <person name="Zielenkiewicz U."/>
            <person name="Pilsyk S."/>
            <person name="Malc E."/>
            <person name="Mieczkowski P."/>
            <person name="Kruszewska J.S."/>
            <person name="Biernat P."/>
            <person name="Pawlowska J."/>
        </authorList>
    </citation>
    <scope>NUCLEOTIDE SEQUENCE</scope>
    <source>
        <strain evidence="4">WA0000017839</strain>
    </source>
</reference>
<evidence type="ECO:0000259" key="3">
    <source>
        <dbReference type="Pfam" id="PF13839"/>
    </source>
</evidence>
<dbReference type="GO" id="GO:0016413">
    <property type="term" value="F:O-acetyltransferase activity"/>
    <property type="evidence" value="ECO:0007669"/>
    <property type="project" value="InterPro"/>
</dbReference>
<dbReference type="InterPro" id="IPR029962">
    <property type="entry name" value="TBL"/>
</dbReference>
<organism evidence="4 5">
    <name type="scientific">Mucor saturninus</name>
    <dbReference type="NCBI Taxonomy" id="64648"/>
    <lineage>
        <taxon>Eukaryota</taxon>
        <taxon>Fungi</taxon>
        <taxon>Fungi incertae sedis</taxon>
        <taxon>Mucoromycota</taxon>
        <taxon>Mucoromycotina</taxon>
        <taxon>Mucoromycetes</taxon>
        <taxon>Mucorales</taxon>
        <taxon>Mucorineae</taxon>
        <taxon>Mucoraceae</taxon>
        <taxon>Mucor</taxon>
    </lineage>
</organism>